<organism evidence="2 3">
    <name type="scientific">Phytopseudomonas argentinensis</name>
    <dbReference type="NCBI Taxonomy" id="289370"/>
    <lineage>
        <taxon>Bacteria</taxon>
        <taxon>Pseudomonadati</taxon>
        <taxon>Pseudomonadota</taxon>
        <taxon>Gammaproteobacteria</taxon>
        <taxon>Pseudomonadales</taxon>
        <taxon>Pseudomonadaceae</taxon>
        <taxon>Phytopseudomonas</taxon>
    </lineage>
</organism>
<feature type="compositionally biased region" description="Polar residues" evidence="1">
    <location>
        <begin position="27"/>
        <end position="43"/>
    </location>
</feature>
<evidence type="ECO:0000313" key="3">
    <source>
        <dbReference type="Proteomes" id="UP000183018"/>
    </source>
</evidence>
<gene>
    <name evidence="2" type="ORF">SAMN05216602_2956</name>
</gene>
<proteinExistence type="predicted"/>
<dbReference type="EMBL" id="FORC01000002">
    <property type="protein sequence ID" value="SFI80688.1"/>
    <property type="molecule type" value="Genomic_DNA"/>
</dbReference>
<accession>A0A1I3L7M6</accession>
<evidence type="ECO:0000256" key="1">
    <source>
        <dbReference type="SAM" id="MobiDB-lite"/>
    </source>
</evidence>
<protein>
    <submittedName>
        <fullName evidence="2">Uncharacterized protein</fullName>
    </submittedName>
</protein>
<reference evidence="3" key="1">
    <citation type="submission" date="2016-10" db="EMBL/GenBank/DDBJ databases">
        <authorList>
            <person name="Varghese N."/>
            <person name="Submissions S."/>
        </authorList>
    </citation>
    <scope>NUCLEOTIDE SEQUENCE [LARGE SCALE GENOMIC DNA]</scope>
    <source>
        <strain evidence="3">LMG 22563</strain>
    </source>
</reference>
<keyword evidence="3" id="KW-1185">Reference proteome</keyword>
<name>A0A1I3L7M6_9GAMM</name>
<dbReference type="AlphaFoldDB" id="A0A1I3L7M6"/>
<sequence>MARPCSSNVTGSATKWFVSAPALHRQVTAQRVSRQRNRNNPLTNRHHAARSTPLPGRTMPRSRLPLSGNRPPQRQAPEQATVPLRQAAHRVARRHGPPRAQATARAQAAAVPWATEARNRQNQPFLADQEARIRHLHHINGTYKLIQITSSVLSRHIGMDIAFCASLRRKRAYEGECPAFQKSTGTDRFRRTKPGGMQQAMQLHHPGL</sequence>
<dbReference type="Proteomes" id="UP000183018">
    <property type="component" value="Unassembled WGS sequence"/>
</dbReference>
<feature type="region of interest" description="Disordered" evidence="1">
    <location>
        <begin position="26"/>
        <end position="80"/>
    </location>
</feature>
<evidence type="ECO:0000313" key="2">
    <source>
        <dbReference type="EMBL" id="SFI80688.1"/>
    </source>
</evidence>